<dbReference type="SMART" id="SM00612">
    <property type="entry name" value="Kelch"/>
    <property type="match status" value="6"/>
</dbReference>
<dbReference type="Gene3D" id="1.25.40.420">
    <property type="match status" value="1"/>
</dbReference>
<dbReference type="Pfam" id="PF00651">
    <property type="entry name" value="BTB"/>
    <property type="match status" value="1"/>
</dbReference>
<dbReference type="InterPro" id="IPR000210">
    <property type="entry name" value="BTB/POZ_dom"/>
</dbReference>
<dbReference type="PROSITE" id="PS50097">
    <property type="entry name" value="BTB"/>
    <property type="match status" value="1"/>
</dbReference>
<dbReference type="InterPro" id="IPR011333">
    <property type="entry name" value="SKP1/BTB/POZ_sf"/>
</dbReference>
<keyword evidence="1" id="KW-0880">Kelch repeat</keyword>
<dbReference type="PANTHER" id="PTHR24412">
    <property type="entry name" value="KELCH PROTEIN"/>
    <property type="match status" value="1"/>
</dbReference>
<gene>
    <name evidence="6" type="primary">LOC106156818</name>
</gene>
<evidence type="ECO:0000256" key="1">
    <source>
        <dbReference type="ARBA" id="ARBA00022441"/>
    </source>
</evidence>
<accession>A0A1S3HQ85</accession>
<dbReference type="PIRSF" id="PIRSF037037">
    <property type="entry name" value="Kelch-like_protein_gigaxonin"/>
    <property type="match status" value="1"/>
</dbReference>
<keyword evidence="5" id="KW-1185">Reference proteome</keyword>
<feature type="compositionally biased region" description="Polar residues" evidence="3">
    <location>
        <begin position="268"/>
        <end position="285"/>
    </location>
</feature>
<name>A0A1S3HQ85_LINAN</name>
<dbReference type="OrthoDB" id="45365at2759"/>
<evidence type="ECO:0000256" key="3">
    <source>
        <dbReference type="SAM" id="MobiDB-lite"/>
    </source>
</evidence>
<dbReference type="InParanoid" id="A0A1S3HQ85"/>
<dbReference type="STRING" id="7574.A0A1S3HQ85"/>
<dbReference type="Gene3D" id="3.30.710.10">
    <property type="entry name" value="Potassium Channel Kv1.1, Chain A"/>
    <property type="match status" value="1"/>
</dbReference>
<dbReference type="CDD" id="cd18306">
    <property type="entry name" value="BTB_POZ_NS1BP"/>
    <property type="match status" value="1"/>
</dbReference>
<reference evidence="6" key="1">
    <citation type="submission" date="2025-08" db="UniProtKB">
        <authorList>
            <consortium name="RefSeq"/>
        </authorList>
    </citation>
    <scope>IDENTIFICATION</scope>
    <source>
        <tissue evidence="6">Gonads</tissue>
    </source>
</reference>
<dbReference type="PANTHER" id="PTHR24412:SF396">
    <property type="entry name" value="INFLUENZA VIRUS NS1A-BINDING PROTEIN"/>
    <property type="match status" value="1"/>
</dbReference>
<dbReference type="SMART" id="SM00225">
    <property type="entry name" value="BTB"/>
    <property type="match status" value="1"/>
</dbReference>
<dbReference type="InterPro" id="IPR006652">
    <property type="entry name" value="Kelch_1"/>
</dbReference>
<dbReference type="AlphaFoldDB" id="A0A1S3HQ85"/>
<feature type="region of interest" description="Disordered" evidence="3">
    <location>
        <begin position="267"/>
        <end position="293"/>
    </location>
</feature>
<dbReference type="Pfam" id="PF01344">
    <property type="entry name" value="Kelch_1"/>
    <property type="match status" value="6"/>
</dbReference>
<evidence type="ECO:0000313" key="6">
    <source>
        <dbReference type="RefSeq" id="XP_013387701.1"/>
    </source>
</evidence>
<dbReference type="Pfam" id="PF07707">
    <property type="entry name" value="BACK"/>
    <property type="match status" value="1"/>
</dbReference>
<dbReference type="PRINTS" id="PR00501">
    <property type="entry name" value="KELCHREPEAT"/>
</dbReference>
<dbReference type="Gene3D" id="2.120.10.80">
    <property type="entry name" value="Kelch-type beta propeller"/>
    <property type="match status" value="2"/>
</dbReference>
<organism evidence="5 6">
    <name type="scientific">Lingula anatina</name>
    <name type="common">Brachiopod</name>
    <name type="synonym">Lingula unguis</name>
    <dbReference type="NCBI Taxonomy" id="7574"/>
    <lineage>
        <taxon>Eukaryota</taxon>
        <taxon>Metazoa</taxon>
        <taxon>Spiralia</taxon>
        <taxon>Lophotrochozoa</taxon>
        <taxon>Brachiopoda</taxon>
        <taxon>Linguliformea</taxon>
        <taxon>Lingulata</taxon>
        <taxon>Lingulida</taxon>
        <taxon>Linguloidea</taxon>
        <taxon>Lingulidae</taxon>
        <taxon>Lingula</taxon>
    </lineage>
</organism>
<dbReference type="Proteomes" id="UP000085678">
    <property type="component" value="Unplaced"/>
</dbReference>
<feature type="domain" description="BTB" evidence="4">
    <location>
        <begin position="38"/>
        <end position="104"/>
    </location>
</feature>
<proteinExistence type="predicted"/>
<dbReference type="SUPFAM" id="SSF54695">
    <property type="entry name" value="POZ domain"/>
    <property type="match status" value="1"/>
</dbReference>
<dbReference type="RefSeq" id="XP_013387701.1">
    <property type="nucleotide sequence ID" value="XM_013532247.1"/>
</dbReference>
<dbReference type="KEGG" id="lak:106156818"/>
<sequence>MEEDGEIMEQDVMIFDDIQQKQTILNDLNILRKNAQFCDVILEVEGHEIPAHRAVLACASQYLFDLFQQEEGNHLTHCKLQGLDYEVFEYLVTYAYTARLEVAGDLVKSVYKTATMLKMQRAADACSCYLAEHLTPINCLGIRCCAISDDNLKQKVDNYIQQEITAITETCPEFIRLPRIQVDIIGASEHGLQSSNEKHLCQLVLDWLKDNVGQTNNLDAVTDYVNMLYLNNDNTLHDAKDLDDYSLNNAEIIQDYKKLAKKRHRSPKNSFSRILPSENTNTTYPMKSRKHSGGRFSPQLIADEWKVIASLKNGEQSIMCIAILDSTVVSMSLHLLSRDNVTPVATNGEVSPTHSPKGSIFENSKSLTMLAPMSSPRCGVGTAVLDGKIIALGGYDRGECLRTAEMYDMSTNSWTALPSMGTPRGRFDVSQIQGRLYACGGSNGHTELKSAECYDPESEKWTPVADMLKCKSSAGVAVLNDKLYVIGGWSGLQGVKSCEVFDPETNKWSTIAKLNVGRSQAAVCAMNGKLYAVGGCDSWHCLNSVEVYSPEENKWTMVAPLSMPRRGAGTTVFNGKLCVVGGSDGCSPSLATMEVFDPATNSWAFGPPMNVCRANVGVAVCDNKLYAVGGFSGSTFLDSIEYLDGDTNEWSSYLPMKEAAMVNGTFEKLDSCAGDAEKSVS</sequence>
<dbReference type="InterPro" id="IPR017096">
    <property type="entry name" value="BTB-kelch_protein"/>
</dbReference>
<protein>
    <submittedName>
        <fullName evidence="6">Influenza virus NS1A-binding protein homolog A</fullName>
    </submittedName>
</protein>
<keyword evidence="2" id="KW-0677">Repeat</keyword>
<evidence type="ECO:0000256" key="2">
    <source>
        <dbReference type="ARBA" id="ARBA00022737"/>
    </source>
</evidence>
<evidence type="ECO:0000259" key="4">
    <source>
        <dbReference type="PROSITE" id="PS50097"/>
    </source>
</evidence>
<dbReference type="GeneID" id="106156818"/>
<dbReference type="CDD" id="cd18502">
    <property type="entry name" value="BACK_NS1BP_IVNS1ABP"/>
    <property type="match status" value="1"/>
</dbReference>
<dbReference type="InterPro" id="IPR015915">
    <property type="entry name" value="Kelch-typ_b-propeller"/>
</dbReference>
<dbReference type="InterPro" id="IPR011705">
    <property type="entry name" value="BACK"/>
</dbReference>
<evidence type="ECO:0000313" key="5">
    <source>
        <dbReference type="Proteomes" id="UP000085678"/>
    </source>
</evidence>
<dbReference type="SUPFAM" id="SSF117281">
    <property type="entry name" value="Kelch motif"/>
    <property type="match status" value="2"/>
</dbReference>